<dbReference type="EMBL" id="JAXQNO010000010">
    <property type="protein sequence ID" value="KAK4790056.1"/>
    <property type="molecule type" value="Genomic_DNA"/>
</dbReference>
<comment type="caution">
    <text evidence="10">The sequence shown here is derived from an EMBL/GenBank/DDBJ whole genome shotgun (WGS) entry which is preliminary data.</text>
</comment>
<comment type="similarity">
    <text evidence="2">Belongs to the PC-esterase family. TBL subfamily.</text>
</comment>
<keyword evidence="6 7" id="KW-0472">Membrane</keyword>
<evidence type="ECO:0000256" key="3">
    <source>
        <dbReference type="ARBA" id="ARBA00022692"/>
    </source>
</evidence>
<dbReference type="AlphaFoldDB" id="A0AAN7M516"/>
<feature type="domain" description="Trichome birefringence-like N-terminal" evidence="9">
    <location>
        <begin position="109"/>
        <end position="159"/>
    </location>
</feature>
<accession>A0AAN7M516</accession>
<dbReference type="Pfam" id="PF14416">
    <property type="entry name" value="PMR5N"/>
    <property type="match status" value="1"/>
</dbReference>
<evidence type="ECO:0008006" key="12">
    <source>
        <dbReference type="Google" id="ProtNLM"/>
    </source>
</evidence>
<evidence type="ECO:0000256" key="6">
    <source>
        <dbReference type="ARBA" id="ARBA00023136"/>
    </source>
</evidence>
<comment type="subcellular location">
    <subcellularLocation>
        <location evidence="1">Membrane</location>
        <topology evidence="1">Single-pass membrane protein</topology>
    </subcellularLocation>
</comment>
<dbReference type="Proteomes" id="UP001346149">
    <property type="component" value="Unassembled WGS sequence"/>
</dbReference>
<proteinExistence type="inferred from homology"/>
<name>A0AAN7M516_TRANT</name>
<evidence type="ECO:0000256" key="1">
    <source>
        <dbReference type="ARBA" id="ARBA00004167"/>
    </source>
</evidence>
<protein>
    <recommendedName>
        <fullName evidence="12">Trichome birefringence-like N-terminal domain-containing protein</fullName>
    </recommendedName>
</protein>
<sequence length="419" mass="48489">MLRIICMVINYVYEIIYMAIFACFEIYQSRGIYHLYKIPSPTSNPQFHPGFSPHANKISQAMNYKSHHTPIIFLTPAFSQSMATLWNSALWVLCLLVLCLAADGYGESTCDLYKGNWVRDDSYPHYRSCRFLEKAFDCQGNGRPDHDYMKYRWQPGDCNMTRFNGRDFLTRFKGKKVLFVGDSLSLNQWQSLTCMLYNSVPRTKYTLFRSGGLSTFTFKEYNLQLSFDRNPFIVDIVRTDAGRALVLDSVNGSRQLWEDNDVLIFDSWHWWLHTGRKQPWDFIQMGGLTMRDMDRLSAYEIALKTWAEWANSSIDPAKTKVFFQGVSPDHANCSAQREPLRGVDHYRDPAEEVLEKVIGSMDKMLVRLLNVNEMSRARKDGHPSVYGLGGHRGMDCTHWCLAGVPDTWNELLYATLIRE</sequence>
<gene>
    <name evidence="10" type="ORF">SAY86_017360</name>
</gene>
<evidence type="ECO:0000256" key="2">
    <source>
        <dbReference type="ARBA" id="ARBA00007727"/>
    </source>
</evidence>
<dbReference type="InterPro" id="IPR029962">
    <property type="entry name" value="TBL"/>
</dbReference>
<keyword evidence="4" id="KW-0735">Signal-anchor</keyword>
<dbReference type="InterPro" id="IPR026057">
    <property type="entry name" value="TBL_C"/>
</dbReference>
<dbReference type="GO" id="GO:0016020">
    <property type="term" value="C:membrane"/>
    <property type="evidence" value="ECO:0007669"/>
    <property type="project" value="UniProtKB-SubCell"/>
</dbReference>
<dbReference type="InterPro" id="IPR025846">
    <property type="entry name" value="TBL_N"/>
</dbReference>
<evidence type="ECO:0000259" key="8">
    <source>
        <dbReference type="Pfam" id="PF13839"/>
    </source>
</evidence>
<dbReference type="PANTHER" id="PTHR32285:SF149">
    <property type="entry name" value="TRICHOME BIREFRINGENCE-LIKE N-TERMINAL DOMAIN-CONTAINING PROTEIN"/>
    <property type="match status" value="1"/>
</dbReference>
<dbReference type="PANTHER" id="PTHR32285">
    <property type="entry name" value="PROTEIN TRICHOME BIREFRINGENCE-LIKE 9-RELATED"/>
    <property type="match status" value="1"/>
</dbReference>
<evidence type="ECO:0000313" key="10">
    <source>
        <dbReference type="EMBL" id="KAK4790056.1"/>
    </source>
</evidence>
<keyword evidence="3 7" id="KW-0812">Transmembrane</keyword>
<dbReference type="Pfam" id="PF13839">
    <property type="entry name" value="PC-Esterase"/>
    <property type="match status" value="1"/>
</dbReference>
<evidence type="ECO:0000259" key="9">
    <source>
        <dbReference type="Pfam" id="PF14416"/>
    </source>
</evidence>
<keyword evidence="5 7" id="KW-1133">Transmembrane helix</keyword>
<keyword evidence="11" id="KW-1185">Reference proteome</keyword>
<feature type="domain" description="Trichome birefringence-like C-terminal" evidence="8">
    <location>
        <begin position="161"/>
        <end position="414"/>
    </location>
</feature>
<evidence type="ECO:0000313" key="11">
    <source>
        <dbReference type="Proteomes" id="UP001346149"/>
    </source>
</evidence>
<dbReference type="GO" id="GO:0005794">
    <property type="term" value="C:Golgi apparatus"/>
    <property type="evidence" value="ECO:0007669"/>
    <property type="project" value="TreeGrafter"/>
</dbReference>
<evidence type="ECO:0000256" key="7">
    <source>
        <dbReference type="SAM" id="Phobius"/>
    </source>
</evidence>
<evidence type="ECO:0000256" key="4">
    <source>
        <dbReference type="ARBA" id="ARBA00022968"/>
    </source>
</evidence>
<evidence type="ECO:0000256" key="5">
    <source>
        <dbReference type="ARBA" id="ARBA00022989"/>
    </source>
</evidence>
<reference evidence="10 11" key="1">
    <citation type="journal article" date="2023" name="Hortic Res">
        <title>Pangenome of water caltrop reveals structural variations and asymmetric subgenome divergence after allopolyploidization.</title>
        <authorList>
            <person name="Zhang X."/>
            <person name="Chen Y."/>
            <person name="Wang L."/>
            <person name="Yuan Y."/>
            <person name="Fang M."/>
            <person name="Shi L."/>
            <person name="Lu R."/>
            <person name="Comes H.P."/>
            <person name="Ma Y."/>
            <person name="Chen Y."/>
            <person name="Huang G."/>
            <person name="Zhou Y."/>
            <person name="Zheng Z."/>
            <person name="Qiu Y."/>
        </authorList>
    </citation>
    <scope>NUCLEOTIDE SEQUENCE [LARGE SCALE GENOMIC DNA]</scope>
    <source>
        <strain evidence="10">F231</strain>
    </source>
</reference>
<feature type="transmembrane region" description="Helical" evidence="7">
    <location>
        <begin position="7"/>
        <end position="27"/>
    </location>
</feature>
<organism evidence="10 11">
    <name type="scientific">Trapa natans</name>
    <name type="common">Water chestnut</name>
    <dbReference type="NCBI Taxonomy" id="22666"/>
    <lineage>
        <taxon>Eukaryota</taxon>
        <taxon>Viridiplantae</taxon>
        <taxon>Streptophyta</taxon>
        <taxon>Embryophyta</taxon>
        <taxon>Tracheophyta</taxon>
        <taxon>Spermatophyta</taxon>
        <taxon>Magnoliopsida</taxon>
        <taxon>eudicotyledons</taxon>
        <taxon>Gunneridae</taxon>
        <taxon>Pentapetalae</taxon>
        <taxon>rosids</taxon>
        <taxon>malvids</taxon>
        <taxon>Myrtales</taxon>
        <taxon>Lythraceae</taxon>
        <taxon>Trapa</taxon>
    </lineage>
</organism>
<dbReference type="GO" id="GO:0016413">
    <property type="term" value="F:O-acetyltransferase activity"/>
    <property type="evidence" value="ECO:0007669"/>
    <property type="project" value="InterPro"/>
</dbReference>